<accession>A0A5J5EGL2</accession>
<keyword evidence="2" id="KW-1185">Reference proteome</keyword>
<evidence type="ECO:0000313" key="1">
    <source>
        <dbReference type="EMBL" id="KAA8894391.1"/>
    </source>
</evidence>
<dbReference type="Proteomes" id="UP000326924">
    <property type="component" value="Unassembled WGS sequence"/>
</dbReference>
<dbReference type="InParanoid" id="A0A5J5EGL2"/>
<proteinExistence type="predicted"/>
<reference evidence="1 2" key="1">
    <citation type="submission" date="2019-09" db="EMBL/GenBank/DDBJ databases">
        <title>Draft genome of the ectomycorrhizal ascomycete Sphaerosporella brunnea.</title>
        <authorList>
            <consortium name="DOE Joint Genome Institute"/>
            <person name="Benucci G.M."/>
            <person name="Marozzi G."/>
            <person name="Antonielli L."/>
            <person name="Sanchez S."/>
            <person name="Marco P."/>
            <person name="Wang X."/>
            <person name="Falini L.B."/>
            <person name="Barry K."/>
            <person name="Haridas S."/>
            <person name="Lipzen A."/>
            <person name="Labutti K."/>
            <person name="Grigoriev I.V."/>
            <person name="Murat C."/>
            <person name="Martin F."/>
            <person name="Albertini E."/>
            <person name="Donnini D."/>
            <person name="Bonito G."/>
        </authorList>
    </citation>
    <scope>NUCLEOTIDE SEQUENCE [LARGE SCALE GENOMIC DNA]</scope>
    <source>
        <strain evidence="1 2">Sb_GMNB300</strain>
    </source>
</reference>
<organism evidence="1 2">
    <name type="scientific">Sphaerosporella brunnea</name>
    <dbReference type="NCBI Taxonomy" id="1250544"/>
    <lineage>
        <taxon>Eukaryota</taxon>
        <taxon>Fungi</taxon>
        <taxon>Dikarya</taxon>
        <taxon>Ascomycota</taxon>
        <taxon>Pezizomycotina</taxon>
        <taxon>Pezizomycetes</taxon>
        <taxon>Pezizales</taxon>
        <taxon>Pyronemataceae</taxon>
        <taxon>Sphaerosporella</taxon>
    </lineage>
</organism>
<name>A0A5J5EGL2_9PEZI</name>
<comment type="caution">
    <text evidence="1">The sequence shown here is derived from an EMBL/GenBank/DDBJ whole genome shotgun (WGS) entry which is preliminary data.</text>
</comment>
<evidence type="ECO:0000313" key="2">
    <source>
        <dbReference type="Proteomes" id="UP000326924"/>
    </source>
</evidence>
<sequence>MVNIINAPTLGGWSIPAPLRISSVSSVVVIKGLVKEFQDTMTVAAMDHRATGEQRVIVGEYVQRFTRVQTHGHRDIVGFRERIPAAVFNPINVLCSLEFSSKTRLRALITLLHCLAYIQEFTSSGIVICRHRVIFFGGLDRAFHDWKGIADITSAEDLISLHVHLRGFTQVDQYGPDPRKSVFRIPDVYNVIPTYLQVDYSVAVEPNKRIQDVKEHAPNIP</sequence>
<dbReference type="AlphaFoldDB" id="A0A5J5EGL2"/>
<gene>
    <name evidence="1" type="ORF">FN846DRAFT_912953</name>
</gene>
<protein>
    <submittedName>
        <fullName evidence="1">Uncharacterized protein</fullName>
    </submittedName>
</protein>
<dbReference type="EMBL" id="VXIS01000343">
    <property type="protein sequence ID" value="KAA8894391.1"/>
    <property type="molecule type" value="Genomic_DNA"/>
</dbReference>